<sequence>RKLRFWEQNFNYTAGRGKLNRYGGEEGNEEEVEDQGTVKQITLFGDPTPICSDASKAVGEKANLWVQKNILKLSQEFGVAFEGCIEEARTLSLKN</sequence>
<organism evidence="1">
    <name type="scientific">Solanum chacoense</name>
    <name type="common">Chaco potato</name>
    <dbReference type="NCBI Taxonomy" id="4108"/>
    <lineage>
        <taxon>Eukaryota</taxon>
        <taxon>Viridiplantae</taxon>
        <taxon>Streptophyta</taxon>
        <taxon>Embryophyta</taxon>
        <taxon>Tracheophyta</taxon>
        <taxon>Spermatophyta</taxon>
        <taxon>Magnoliopsida</taxon>
        <taxon>eudicotyledons</taxon>
        <taxon>Gunneridae</taxon>
        <taxon>Pentapetalae</taxon>
        <taxon>asterids</taxon>
        <taxon>lamiids</taxon>
        <taxon>Solanales</taxon>
        <taxon>Solanaceae</taxon>
        <taxon>Solanoideae</taxon>
        <taxon>Solaneae</taxon>
        <taxon>Solanum</taxon>
    </lineage>
</organism>
<dbReference type="AlphaFoldDB" id="A0A0V0GSD9"/>
<proteinExistence type="predicted"/>
<evidence type="ECO:0000313" key="1">
    <source>
        <dbReference type="EMBL" id="JAP10567.1"/>
    </source>
</evidence>
<dbReference type="EMBL" id="GEDG01032889">
    <property type="protein sequence ID" value="JAP10567.1"/>
    <property type="molecule type" value="Transcribed_RNA"/>
</dbReference>
<protein>
    <submittedName>
        <fullName evidence="1">Putative ovule protein</fullName>
    </submittedName>
</protein>
<accession>A0A0V0GSD9</accession>
<reference evidence="1" key="1">
    <citation type="submission" date="2015-12" db="EMBL/GenBank/DDBJ databases">
        <title>Gene expression during late stages of embryo sac development: a critical building block for successful pollen-pistil interactions.</title>
        <authorList>
            <person name="Liu Y."/>
            <person name="Joly V."/>
            <person name="Sabar M."/>
            <person name="Matton D.P."/>
        </authorList>
    </citation>
    <scope>NUCLEOTIDE SEQUENCE</scope>
</reference>
<feature type="non-terminal residue" evidence="1">
    <location>
        <position position="1"/>
    </location>
</feature>
<name>A0A0V0GSD9_SOLCH</name>